<gene>
    <name evidence="2" type="ORF">GGI15_003963</name>
</gene>
<protein>
    <recommendedName>
        <fullName evidence="4">Phosphoglycerate mutase</fullName>
    </recommendedName>
</protein>
<proteinExistence type="predicted"/>
<name>A0A9W8HCF7_9FUNG</name>
<dbReference type="InterPro" id="IPR013078">
    <property type="entry name" value="His_Pase_superF_clade-1"/>
</dbReference>
<reference evidence="2" key="1">
    <citation type="submission" date="2022-07" db="EMBL/GenBank/DDBJ databases">
        <title>Phylogenomic reconstructions and comparative analyses of Kickxellomycotina fungi.</title>
        <authorList>
            <person name="Reynolds N.K."/>
            <person name="Stajich J.E."/>
            <person name="Barry K."/>
            <person name="Grigoriev I.V."/>
            <person name="Crous P."/>
            <person name="Smith M.E."/>
        </authorList>
    </citation>
    <scope>NUCLEOTIDE SEQUENCE</scope>
    <source>
        <strain evidence="2">BCRC 34489</strain>
    </source>
</reference>
<dbReference type="GO" id="GO:0005829">
    <property type="term" value="C:cytosol"/>
    <property type="evidence" value="ECO:0007669"/>
    <property type="project" value="TreeGrafter"/>
</dbReference>
<evidence type="ECO:0000313" key="2">
    <source>
        <dbReference type="EMBL" id="KAJ2779172.1"/>
    </source>
</evidence>
<dbReference type="OrthoDB" id="354304at2759"/>
<dbReference type="Proteomes" id="UP001140172">
    <property type="component" value="Unassembled WGS sequence"/>
</dbReference>
<dbReference type="Gene3D" id="3.40.50.1240">
    <property type="entry name" value="Phosphoglycerate mutase-like"/>
    <property type="match status" value="1"/>
</dbReference>
<sequence length="118" mass="13033">MPKLNIYIARHGETDANAQKILQGSRMDPPLNARGRQQSQALRHAMLAKNLDWIITSPLIRAVQTGKLVQSSSSIPTTADPRLTEISYGIADGQPVSLARPLFRPVMARWAQGDFDAR</sequence>
<organism evidence="2 3">
    <name type="scientific">Coemansia interrupta</name>
    <dbReference type="NCBI Taxonomy" id="1126814"/>
    <lineage>
        <taxon>Eukaryota</taxon>
        <taxon>Fungi</taxon>
        <taxon>Fungi incertae sedis</taxon>
        <taxon>Zoopagomycota</taxon>
        <taxon>Kickxellomycotina</taxon>
        <taxon>Kickxellomycetes</taxon>
        <taxon>Kickxellales</taxon>
        <taxon>Kickxellaceae</taxon>
        <taxon>Coemansia</taxon>
    </lineage>
</organism>
<keyword evidence="1" id="KW-0378">Hydrolase</keyword>
<accession>A0A9W8HCF7</accession>
<dbReference type="Pfam" id="PF00300">
    <property type="entry name" value="His_Phos_1"/>
    <property type="match status" value="1"/>
</dbReference>
<dbReference type="PANTHER" id="PTHR46517:SF1">
    <property type="entry name" value="FRUCTOSE-2,6-BISPHOSPHATASE TIGAR"/>
    <property type="match status" value="1"/>
</dbReference>
<dbReference type="SUPFAM" id="SSF53254">
    <property type="entry name" value="Phosphoglycerate mutase-like"/>
    <property type="match status" value="1"/>
</dbReference>
<dbReference type="CDD" id="cd07067">
    <property type="entry name" value="HP_PGM_like"/>
    <property type="match status" value="1"/>
</dbReference>
<dbReference type="GO" id="GO:0043456">
    <property type="term" value="P:regulation of pentose-phosphate shunt"/>
    <property type="evidence" value="ECO:0007669"/>
    <property type="project" value="TreeGrafter"/>
</dbReference>
<dbReference type="SMART" id="SM00855">
    <property type="entry name" value="PGAM"/>
    <property type="match status" value="1"/>
</dbReference>
<keyword evidence="3" id="KW-1185">Reference proteome</keyword>
<evidence type="ECO:0000256" key="1">
    <source>
        <dbReference type="ARBA" id="ARBA00022801"/>
    </source>
</evidence>
<dbReference type="InterPro" id="IPR001345">
    <property type="entry name" value="PG/BPGM_mutase_AS"/>
</dbReference>
<dbReference type="PANTHER" id="PTHR46517">
    <property type="entry name" value="FRUCTOSE-2,6-BISPHOSPHATASE TIGAR"/>
    <property type="match status" value="1"/>
</dbReference>
<evidence type="ECO:0000313" key="3">
    <source>
        <dbReference type="Proteomes" id="UP001140172"/>
    </source>
</evidence>
<evidence type="ECO:0008006" key="4">
    <source>
        <dbReference type="Google" id="ProtNLM"/>
    </source>
</evidence>
<dbReference type="InterPro" id="IPR029033">
    <property type="entry name" value="His_PPase_superfam"/>
</dbReference>
<dbReference type="AlphaFoldDB" id="A0A9W8HCF7"/>
<dbReference type="GO" id="GO:0004331">
    <property type="term" value="F:fructose-2,6-bisphosphate 2-phosphatase activity"/>
    <property type="evidence" value="ECO:0007669"/>
    <property type="project" value="TreeGrafter"/>
</dbReference>
<comment type="caution">
    <text evidence="2">The sequence shown here is derived from an EMBL/GenBank/DDBJ whole genome shotgun (WGS) entry which is preliminary data.</text>
</comment>
<dbReference type="EMBL" id="JANBUM010000311">
    <property type="protein sequence ID" value="KAJ2779172.1"/>
    <property type="molecule type" value="Genomic_DNA"/>
</dbReference>
<dbReference type="GO" id="GO:0045820">
    <property type="term" value="P:negative regulation of glycolytic process"/>
    <property type="evidence" value="ECO:0007669"/>
    <property type="project" value="TreeGrafter"/>
</dbReference>
<feature type="non-terminal residue" evidence="2">
    <location>
        <position position="118"/>
    </location>
</feature>
<dbReference type="PROSITE" id="PS00175">
    <property type="entry name" value="PG_MUTASE"/>
    <property type="match status" value="1"/>
</dbReference>
<dbReference type="InterPro" id="IPR051695">
    <property type="entry name" value="Phosphoglycerate_Mutase"/>
</dbReference>